<keyword evidence="1" id="KW-1133">Transmembrane helix</keyword>
<evidence type="ECO:0000313" key="3">
    <source>
        <dbReference type="Proteomes" id="UP000198873"/>
    </source>
</evidence>
<gene>
    <name evidence="2" type="ORF">SAMN05444716_103135</name>
</gene>
<keyword evidence="1" id="KW-0812">Transmembrane</keyword>
<dbReference type="RefSeq" id="WP_093842672.1">
    <property type="nucleotide sequence ID" value="NZ_FPAB01000003.1"/>
</dbReference>
<feature type="transmembrane region" description="Helical" evidence="1">
    <location>
        <begin position="6"/>
        <end position="28"/>
    </location>
</feature>
<keyword evidence="3" id="KW-1185">Reference proteome</keyword>
<dbReference type="EMBL" id="FPAB01000003">
    <property type="protein sequence ID" value="SFS65014.1"/>
    <property type="molecule type" value="Genomic_DNA"/>
</dbReference>
<reference evidence="3" key="1">
    <citation type="submission" date="2016-10" db="EMBL/GenBank/DDBJ databases">
        <authorList>
            <person name="Varghese N."/>
            <person name="Submissions S."/>
        </authorList>
    </citation>
    <scope>NUCLEOTIDE SEQUENCE [LARGE SCALE GENOMIC DNA]</scope>
    <source>
        <strain evidence="3">CGMCC 4.7047</strain>
    </source>
</reference>
<dbReference type="Pfam" id="PF19770">
    <property type="entry name" value="DUF6256"/>
    <property type="match status" value="1"/>
</dbReference>
<sequence>MADTLAFVTVCVVYVLVMIYLATGLCILRRAPRARPQPVRPHRRGWPGLILQVVSTYLGGWLLLMLVILGYYGGLARHSPGFVLHAITGTLLLMGLTLPLFLALTWLATRPAARRRRGRRSPGGRDAARP</sequence>
<protein>
    <submittedName>
        <fullName evidence="2">Uncharacterized protein</fullName>
    </submittedName>
</protein>
<dbReference type="STRING" id="1176198.SAMN05444716_103135"/>
<proteinExistence type="predicted"/>
<keyword evidence="1" id="KW-0472">Membrane</keyword>
<evidence type="ECO:0000313" key="2">
    <source>
        <dbReference type="EMBL" id="SFS65014.1"/>
    </source>
</evidence>
<organism evidence="2 3">
    <name type="scientific">Streptomyces harbinensis</name>
    <dbReference type="NCBI Taxonomy" id="1176198"/>
    <lineage>
        <taxon>Bacteria</taxon>
        <taxon>Bacillati</taxon>
        <taxon>Actinomycetota</taxon>
        <taxon>Actinomycetes</taxon>
        <taxon>Kitasatosporales</taxon>
        <taxon>Streptomycetaceae</taxon>
        <taxon>Streptomyces</taxon>
    </lineage>
</organism>
<feature type="transmembrane region" description="Helical" evidence="1">
    <location>
        <begin position="49"/>
        <end position="72"/>
    </location>
</feature>
<name>A0A1I6RK37_9ACTN</name>
<dbReference type="AlphaFoldDB" id="A0A1I6RK37"/>
<feature type="transmembrane region" description="Helical" evidence="1">
    <location>
        <begin position="84"/>
        <end position="109"/>
    </location>
</feature>
<accession>A0A1I6RK37</accession>
<dbReference type="InterPro" id="IPR046223">
    <property type="entry name" value="DUF6256"/>
</dbReference>
<dbReference type="Proteomes" id="UP000198873">
    <property type="component" value="Unassembled WGS sequence"/>
</dbReference>
<evidence type="ECO:0000256" key="1">
    <source>
        <dbReference type="SAM" id="Phobius"/>
    </source>
</evidence>